<proteinExistence type="predicted"/>
<dbReference type="Proteomes" id="UP001596317">
    <property type="component" value="Unassembled WGS sequence"/>
</dbReference>
<organism evidence="1 2">
    <name type="scientific">Deinococcus multiflagellatus</name>
    <dbReference type="NCBI Taxonomy" id="1656887"/>
    <lineage>
        <taxon>Bacteria</taxon>
        <taxon>Thermotogati</taxon>
        <taxon>Deinococcota</taxon>
        <taxon>Deinococci</taxon>
        <taxon>Deinococcales</taxon>
        <taxon>Deinococcaceae</taxon>
        <taxon>Deinococcus</taxon>
    </lineage>
</organism>
<evidence type="ECO:0000313" key="1">
    <source>
        <dbReference type="EMBL" id="MFC6662547.1"/>
    </source>
</evidence>
<accession>A0ABW1ZQF3</accession>
<protein>
    <submittedName>
        <fullName evidence="1">Uncharacterized protein</fullName>
    </submittedName>
</protein>
<dbReference type="EMBL" id="JBHSWB010000002">
    <property type="protein sequence ID" value="MFC6662547.1"/>
    <property type="molecule type" value="Genomic_DNA"/>
</dbReference>
<comment type="caution">
    <text evidence="1">The sequence shown here is derived from an EMBL/GenBank/DDBJ whole genome shotgun (WGS) entry which is preliminary data.</text>
</comment>
<reference evidence="2" key="1">
    <citation type="journal article" date="2019" name="Int. J. Syst. Evol. Microbiol.">
        <title>The Global Catalogue of Microorganisms (GCM) 10K type strain sequencing project: providing services to taxonomists for standard genome sequencing and annotation.</title>
        <authorList>
            <consortium name="The Broad Institute Genomics Platform"/>
            <consortium name="The Broad Institute Genome Sequencing Center for Infectious Disease"/>
            <person name="Wu L."/>
            <person name="Ma J."/>
        </authorList>
    </citation>
    <scope>NUCLEOTIDE SEQUENCE [LARGE SCALE GENOMIC DNA]</scope>
    <source>
        <strain evidence="2">CCUG 63830</strain>
    </source>
</reference>
<keyword evidence="2" id="KW-1185">Reference proteome</keyword>
<evidence type="ECO:0000313" key="2">
    <source>
        <dbReference type="Proteomes" id="UP001596317"/>
    </source>
</evidence>
<gene>
    <name evidence="1" type="ORF">ACFP90_21055</name>
</gene>
<name>A0ABW1ZQF3_9DEIO</name>
<sequence length="400" mass="45035">MAQLQGPVDTAGERERRYVAVIFDRDPALPVSSPGHVPTMFASSVYIDMSTDELMDENFERLQRFLLDKPALVAPPLGQVPAHLRGDAPPALPSRAQAGALRRAVEREKGVAGAFQDYVDQVLSALGQLPPATEEREFSMGRAIEAADQFTPVRDEWVEMLRLVIRQDMLPVDVLGDALERMLNLPRERADQTQLPESAFAYLDVLRLELILYTAALLIEARAVEALQALTERTYFAVYPSSQQPVTLGRLGRVSDEALLRQRYNALTERSWTSPVGVWLQTRASLQAVPWEKLLEADLMLALKTALERQSTTAQASQWHPVTGPGWQRRGPVPLFERFTSRRVLGPWLPFFRAASADELRTQLHAAFPDRSYSQLMQDKWREWSVLSDHLSLDRLGSLN</sequence>